<dbReference type="Gene3D" id="2.60.40.10">
    <property type="entry name" value="Immunoglobulins"/>
    <property type="match status" value="1"/>
</dbReference>
<dbReference type="InterPro" id="IPR037439">
    <property type="entry name" value="Branching_enzy"/>
</dbReference>
<name>A0A0B7H7U9_9FLAO</name>
<dbReference type="GO" id="GO:0005737">
    <property type="term" value="C:cytoplasm"/>
    <property type="evidence" value="ECO:0007669"/>
    <property type="project" value="TreeGrafter"/>
</dbReference>
<keyword evidence="5 10" id="KW-0328">Glycosyltransferase</keyword>
<evidence type="ECO:0000256" key="5">
    <source>
        <dbReference type="ARBA" id="ARBA00022676"/>
    </source>
</evidence>
<evidence type="ECO:0000256" key="1">
    <source>
        <dbReference type="ARBA" id="ARBA00000826"/>
    </source>
</evidence>
<evidence type="ECO:0000256" key="6">
    <source>
        <dbReference type="ARBA" id="ARBA00022679"/>
    </source>
</evidence>
<gene>
    <name evidence="10" type="primary">GBE</name>
    <name evidence="10" type="ORF">CCYN2B_260017</name>
</gene>
<dbReference type="GO" id="GO:0004553">
    <property type="term" value="F:hydrolase activity, hydrolyzing O-glycosyl compounds"/>
    <property type="evidence" value="ECO:0007669"/>
    <property type="project" value="InterPro"/>
</dbReference>
<protein>
    <recommendedName>
        <fullName evidence="4">1,4-alpha-glucan branching enzyme</fullName>
        <ecNumber evidence="4">2.4.1.18</ecNumber>
    </recommendedName>
</protein>
<dbReference type="PANTHER" id="PTHR43651">
    <property type="entry name" value="1,4-ALPHA-GLUCAN-BRANCHING ENZYME"/>
    <property type="match status" value="1"/>
</dbReference>
<dbReference type="Pfam" id="PF02806">
    <property type="entry name" value="Alpha-amylase_C"/>
    <property type="match status" value="1"/>
</dbReference>
<reference evidence="11" key="1">
    <citation type="submission" date="2015-01" db="EMBL/GenBank/DDBJ databases">
        <authorList>
            <person name="MANFREDI Pablo"/>
        </authorList>
    </citation>
    <scope>NUCLEOTIDE SEQUENCE [LARGE SCALE GENOMIC DNA]</scope>
    <source>
        <strain evidence="11">Ccyn2B</strain>
    </source>
</reference>
<dbReference type="RefSeq" id="WP_041991946.1">
    <property type="nucleotide sequence ID" value="NZ_CDOD01000019.1"/>
</dbReference>
<dbReference type="eggNOG" id="COG0296">
    <property type="taxonomic scope" value="Bacteria"/>
</dbReference>
<dbReference type="SUPFAM" id="SSF51011">
    <property type="entry name" value="Glycosyl hydrolase domain"/>
    <property type="match status" value="1"/>
</dbReference>
<dbReference type="Gene3D" id="3.20.20.80">
    <property type="entry name" value="Glycosidases"/>
    <property type="match status" value="1"/>
</dbReference>
<dbReference type="SUPFAM" id="SSF81296">
    <property type="entry name" value="E set domains"/>
    <property type="match status" value="1"/>
</dbReference>
<evidence type="ECO:0000313" key="10">
    <source>
        <dbReference type="EMBL" id="CEN35450.1"/>
    </source>
</evidence>
<dbReference type="AlphaFoldDB" id="A0A0B7H7U9"/>
<comment type="function">
    <text evidence="2">Catalyzes the formation of the alpha-1,6-glucosidic linkages in glycogen by scission of a 1,4-alpha-linked oligosaccharide from growing alpha-1,4-glucan chains and the subsequent attachment of the oligosaccharide to the alpha-1,6 position.</text>
</comment>
<dbReference type="Proteomes" id="UP000038055">
    <property type="component" value="Unassembled WGS sequence"/>
</dbReference>
<evidence type="ECO:0000256" key="2">
    <source>
        <dbReference type="ARBA" id="ARBA00002953"/>
    </source>
</evidence>
<dbReference type="GO" id="GO:0005978">
    <property type="term" value="P:glycogen biosynthetic process"/>
    <property type="evidence" value="ECO:0007669"/>
    <property type="project" value="InterPro"/>
</dbReference>
<sequence>MLSILKNDPLLKPFESEIQKRYNHFLQTQKTMRGNCARLSDNINSHLFYGLHFTENEWILREWAPNATKIYLLFDKNDWQPTEKYAFTKIDHENWEIRLPKLELSHGDLYKLYVEWQGGGAERLPSHVKRVVQDEYTKVFTAQVWQPEKPYQWKNTRPSQTNSPLIYEAHIGMSSEQRKVTSFTEFRLFVLPRIASLGYDTIQLMAIQEHPYYGSFGYQVANFFAVSSRFGTPEELKELIDTAHGLGIKVILDIVHSHSVSNEAEGLGYFDGTDYLYFHSAERGKHPQWDSRLFDYGKPQVLNFLLSNCKYWLEEFQFDGFRFDGVTSMIYLDHGLGKAFTNYSLYYDGNQDIDAITYLTLANQLIHEIHPKAITIAEEMSGIPGLAFPIEGGGMGFDYKMHMGVPDYWIKLLEDYKDEDWHVGDIYYELTNKRLEEKTISYAESHDQALVGDKTIFFRLADKEIYSGMSVFDQNLVIDRAIALHKMIRLVTIATAGNGYLAFMGNEWGHPEWIDFPREGNGWSYNHARRLWSLLDDENLKFKYLNNFDRAMIHFVKKNNLLEEMPNILVRDNERQILAFERGGFLFVFNFNPSESFNNYEFEVEAGKYTYVLNSDNPNFGGQNRVDENVGHFTQYKYEKNLISLYVPSRLAIVLKMNE</sequence>
<keyword evidence="7" id="KW-0119">Carbohydrate metabolism</keyword>
<keyword evidence="6 10" id="KW-0808">Transferase</keyword>
<comment type="catalytic activity">
    <reaction evidence="1">
        <text>Transfers a segment of a (1-&gt;4)-alpha-D-glucan chain to a primary hydroxy group in a similar glucan chain.</text>
        <dbReference type="EC" id="2.4.1.18"/>
    </reaction>
</comment>
<comment type="similarity">
    <text evidence="3">Belongs to the glycosyl hydrolase 13 family. GlgB subfamily.</text>
</comment>
<dbReference type="InterPro" id="IPR013783">
    <property type="entry name" value="Ig-like_fold"/>
</dbReference>
<dbReference type="InterPro" id="IPR004193">
    <property type="entry name" value="Glyco_hydro_13_N"/>
</dbReference>
<evidence type="ECO:0000259" key="9">
    <source>
        <dbReference type="SMART" id="SM00642"/>
    </source>
</evidence>
<feature type="active site" description="Proton donor" evidence="8">
    <location>
        <position position="378"/>
    </location>
</feature>
<dbReference type="FunFam" id="2.60.40.1180:FF:000050">
    <property type="entry name" value="1,4-alpha-glucan branching enzyme"/>
    <property type="match status" value="1"/>
</dbReference>
<organism evidence="10 11">
    <name type="scientific">Capnocytophaga cynodegmi</name>
    <dbReference type="NCBI Taxonomy" id="28189"/>
    <lineage>
        <taxon>Bacteria</taxon>
        <taxon>Pseudomonadati</taxon>
        <taxon>Bacteroidota</taxon>
        <taxon>Flavobacteriia</taxon>
        <taxon>Flavobacteriales</taxon>
        <taxon>Flavobacteriaceae</taxon>
        <taxon>Capnocytophaga</taxon>
    </lineage>
</organism>
<dbReference type="Gene3D" id="2.60.40.1180">
    <property type="entry name" value="Golgi alpha-mannosidase II"/>
    <property type="match status" value="1"/>
</dbReference>
<feature type="domain" description="Glycosyl hydrolase family 13 catalytic" evidence="9">
    <location>
        <begin position="183"/>
        <end position="549"/>
    </location>
</feature>
<dbReference type="GO" id="GO:0003844">
    <property type="term" value="F:1,4-alpha-glucan branching enzyme activity"/>
    <property type="evidence" value="ECO:0007669"/>
    <property type="project" value="UniProtKB-EC"/>
</dbReference>
<dbReference type="EMBL" id="CDOD01000019">
    <property type="protein sequence ID" value="CEN35450.1"/>
    <property type="molecule type" value="Genomic_DNA"/>
</dbReference>
<dbReference type="SMART" id="SM00642">
    <property type="entry name" value="Aamy"/>
    <property type="match status" value="1"/>
</dbReference>
<dbReference type="EC" id="2.4.1.18" evidence="4"/>
<dbReference type="CDD" id="cd11321">
    <property type="entry name" value="AmyAc_bac_euk_BE"/>
    <property type="match status" value="1"/>
</dbReference>
<dbReference type="InterPro" id="IPR006048">
    <property type="entry name" value="A-amylase/branching_C"/>
</dbReference>
<dbReference type="InterPro" id="IPR013780">
    <property type="entry name" value="Glyco_hydro_b"/>
</dbReference>
<dbReference type="InterPro" id="IPR014756">
    <property type="entry name" value="Ig_E-set"/>
</dbReference>
<dbReference type="Pfam" id="PF02922">
    <property type="entry name" value="CBM_48"/>
    <property type="match status" value="1"/>
</dbReference>
<keyword evidence="11" id="KW-1185">Reference proteome</keyword>
<proteinExistence type="inferred from homology"/>
<evidence type="ECO:0000313" key="11">
    <source>
        <dbReference type="Proteomes" id="UP000038055"/>
    </source>
</evidence>
<dbReference type="PANTHER" id="PTHR43651:SF3">
    <property type="entry name" value="1,4-ALPHA-GLUCAN-BRANCHING ENZYME"/>
    <property type="match status" value="1"/>
</dbReference>
<evidence type="ECO:0000256" key="3">
    <source>
        <dbReference type="ARBA" id="ARBA00009000"/>
    </source>
</evidence>
<dbReference type="CDD" id="cd02854">
    <property type="entry name" value="E_set_GBE_euk_N"/>
    <property type="match status" value="1"/>
</dbReference>
<dbReference type="GO" id="GO:0043169">
    <property type="term" value="F:cation binding"/>
    <property type="evidence" value="ECO:0007669"/>
    <property type="project" value="InterPro"/>
</dbReference>
<feature type="active site" description="Nucleophile" evidence="8">
    <location>
        <position position="324"/>
    </location>
</feature>
<evidence type="ECO:0000256" key="7">
    <source>
        <dbReference type="ARBA" id="ARBA00023277"/>
    </source>
</evidence>
<evidence type="ECO:0000256" key="4">
    <source>
        <dbReference type="ARBA" id="ARBA00012541"/>
    </source>
</evidence>
<dbReference type="SUPFAM" id="SSF51445">
    <property type="entry name" value="(Trans)glycosidases"/>
    <property type="match status" value="1"/>
</dbReference>
<dbReference type="InterPro" id="IPR006047">
    <property type="entry name" value="GH13_cat_dom"/>
</dbReference>
<dbReference type="STRING" id="28189.CCYN74_30020"/>
<dbReference type="FunFam" id="3.20.20.80:FF:000001">
    <property type="entry name" value="1,4-alpha-glucan branching enzyme"/>
    <property type="match status" value="1"/>
</dbReference>
<dbReference type="PIRSF" id="PIRSF000463">
    <property type="entry name" value="GlgB"/>
    <property type="match status" value="1"/>
</dbReference>
<evidence type="ECO:0000256" key="8">
    <source>
        <dbReference type="PIRSR" id="PIRSR000463-1"/>
    </source>
</evidence>
<dbReference type="InterPro" id="IPR017853">
    <property type="entry name" value="GH"/>
</dbReference>
<accession>A0A0B7H7U9</accession>
<dbReference type="Pfam" id="PF00128">
    <property type="entry name" value="Alpha-amylase"/>
    <property type="match status" value="1"/>
</dbReference>